<evidence type="ECO:0000313" key="7">
    <source>
        <dbReference type="Proteomes" id="UP000272528"/>
    </source>
</evidence>
<dbReference type="RefSeq" id="WP_126018867.1">
    <property type="nucleotide sequence ID" value="NZ_CP034437.1"/>
</dbReference>
<dbReference type="PROSITE" id="PS00356">
    <property type="entry name" value="HTH_LACI_1"/>
    <property type="match status" value="1"/>
</dbReference>
<feature type="domain" description="HTH lacI-type" evidence="5">
    <location>
        <begin position="2"/>
        <end position="56"/>
    </location>
</feature>
<dbReference type="PANTHER" id="PTHR30146:SF95">
    <property type="entry name" value="RIBOSE OPERON REPRESSOR"/>
    <property type="match status" value="1"/>
</dbReference>
<dbReference type="Gene3D" id="3.40.50.2300">
    <property type="match status" value="2"/>
</dbReference>
<dbReference type="PANTHER" id="PTHR30146">
    <property type="entry name" value="LACI-RELATED TRANSCRIPTIONAL REPRESSOR"/>
    <property type="match status" value="1"/>
</dbReference>
<dbReference type="SUPFAM" id="SSF47413">
    <property type="entry name" value="lambda repressor-like DNA-binding domains"/>
    <property type="match status" value="1"/>
</dbReference>
<evidence type="ECO:0000256" key="4">
    <source>
        <dbReference type="ARBA" id="ARBA00023163"/>
    </source>
</evidence>
<protein>
    <submittedName>
        <fullName evidence="6">LacI family transcriptional regulator</fullName>
    </submittedName>
</protein>
<gene>
    <name evidence="6" type="ORF">EJC50_26405</name>
</gene>
<dbReference type="KEGG" id="palb:EJC50_26405"/>
<sequence>MATIREVAALAGVSVATVSRLINRNGYVNKETERKIQQAIEELNYHPSSIARGLAGKRMDVVALVVPDISNPFFPELARAVEDLCLSRGYTLILCNSDNDREKELAYMKSLHRNSVAGFICASDSLLQEDLQELRQSGTPIVMLDRSGNADDCSIIRADNRKGAALAVQHLLDKGCRKIAHIYGPQSIVTARERLEGYEQIAQQYAWYTPSLLIPGDFRMESGIEAVQLLLERHPDVDGIFAGNDMMAIGALKGLIRQGIQVPEQIALCGFDGIGMTRMTEPELTTIAQPIGEMGRMAAEILIGKIESNGGENRFYELDVQLIERSSTSST</sequence>
<keyword evidence="3" id="KW-0238">DNA-binding</keyword>
<evidence type="ECO:0000256" key="2">
    <source>
        <dbReference type="ARBA" id="ARBA00023015"/>
    </source>
</evidence>
<evidence type="ECO:0000259" key="5">
    <source>
        <dbReference type="PROSITE" id="PS50932"/>
    </source>
</evidence>
<proteinExistence type="predicted"/>
<dbReference type="Proteomes" id="UP000272528">
    <property type="component" value="Chromosome"/>
</dbReference>
<dbReference type="OrthoDB" id="9796186at2"/>
<evidence type="ECO:0000256" key="1">
    <source>
        <dbReference type="ARBA" id="ARBA00022491"/>
    </source>
</evidence>
<reference evidence="7" key="1">
    <citation type="submission" date="2018-12" db="EMBL/GenBank/DDBJ databases">
        <title>Genome sequence of Peanibacillus sp.</title>
        <authorList>
            <person name="Subramani G."/>
            <person name="Srinivasan S."/>
            <person name="Kim M.K."/>
        </authorList>
    </citation>
    <scope>NUCLEOTIDE SEQUENCE [LARGE SCALE GENOMIC DNA]</scope>
    <source>
        <strain evidence="7">18JY67-1</strain>
    </source>
</reference>
<dbReference type="AlphaFoldDB" id="A0A3Q8X8E7"/>
<dbReference type="InterPro" id="IPR000843">
    <property type="entry name" value="HTH_LacI"/>
</dbReference>
<dbReference type="GO" id="GO:0000976">
    <property type="term" value="F:transcription cis-regulatory region binding"/>
    <property type="evidence" value="ECO:0007669"/>
    <property type="project" value="TreeGrafter"/>
</dbReference>
<dbReference type="Pfam" id="PF00356">
    <property type="entry name" value="LacI"/>
    <property type="match status" value="1"/>
</dbReference>
<dbReference type="GO" id="GO:0003700">
    <property type="term" value="F:DNA-binding transcription factor activity"/>
    <property type="evidence" value="ECO:0007669"/>
    <property type="project" value="TreeGrafter"/>
</dbReference>
<organism evidence="6 7">
    <name type="scientific">Paenibacillus albus</name>
    <dbReference type="NCBI Taxonomy" id="2495582"/>
    <lineage>
        <taxon>Bacteria</taxon>
        <taxon>Bacillati</taxon>
        <taxon>Bacillota</taxon>
        <taxon>Bacilli</taxon>
        <taxon>Bacillales</taxon>
        <taxon>Paenibacillaceae</taxon>
        <taxon>Paenibacillus</taxon>
    </lineage>
</organism>
<dbReference type="Pfam" id="PF00532">
    <property type="entry name" value="Peripla_BP_1"/>
    <property type="match status" value="1"/>
</dbReference>
<dbReference type="SMART" id="SM00354">
    <property type="entry name" value="HTH_LACI"/>
    <property type="match status" value="1"/>
</dbReference>
<dbReference type="Gene3D" id="1.10.260.40">
    <property type="entry name" value="lambda repressor-like DNA-binding domains"/>
    <property type="match status" value="1"/>
</dbReference>
<dbReference type="EMBL" id="CP034437">
    <property type="protein sequence ID" value="AZN42828.1"/>
    <property type="molecule type" value="Genomic_DNA"/>
</dbReference>
<accession>A0A3Q8X8E7</accession>
<dbReference type="InterPro" id="IPR001761">
    <property type="entry name" value="Peripla_BP/Lac1_sug-bd_dom"/>
</dbReference>
<keyword evidence="4" id="KW-0804">Transcription</keyword>
<dbReference type="PRINTS" id="PR00036">
    <property type="entry name" value="HTHLACI"/>
</dbReference>
<dbReference type="CDD" id="cd06267">
    <property type="entry name" value="PBP1_LacI_sugar_binding-like"/>
    <property type="match status" value="1"/>
</dbReference>
<keyword evidence="1" id="KW-0678">Repressor</keyword>
<keyword evidence="7" id="KW-1185">Reference proteome</keyword>
<dbReference type="InterPro" id="IPR028082">
    <property type="entry name" value="Peripla_BP_I"/>
</dbReference>
<evidence type="ECO:0000313" key="6">
    <source>
        <dbReference type="EMBL" id="AZN42828.1"/>
    </source>
</evidence>
<dbReference type="CDD" id="cd01392">
    <property type="entry name" value="HTH_LacI"/>
    <property type="match status" value="1"/>
</dbReference>
<dbReference type="SUPFAM" id="SSF53822">
    <property type="entry name" value="Periplasmic binding protein-like I"/>
    <property type="match status" value="1"/>
</dbReference>
<keyword evidence="2" id="KW-0805">Transcription regulation</keyword>
<evidence type="ECO:0000256" key="3">
    <source>
        <dbReference type="ARBA" id="ARBA00023125"/>
    </source>
</evidence>
<dbReference type="InterPro" id="IPR010982">
    <property type="entry name" value="Lambda_DNA-bd_dom_sf"/>
</dbReference>
<name>A0A3Q8X8E7_9BACL</name>
<dbReference type="PROSITE" id="PS50932">
    <property type="entry name" value="HTH_LACI_2"/>
    <property type="match status" value="1"/>
</dbReference>